<dbReference type="EMBL" id="CP020442">
    <property type="protein sequence ID" value="ARC37335.1"/>
    <property type="molecule type" value="Genomic_DNA"/>
</dbReference>
<evidence type="ECO:0000256" key="1">
    <source>
        <dbReference type="SAM" id="MobiDB-lite"/>
    </source>
</evidence>
<dbReference type="RefSeq" id="WP_080621903.1">
    <property type="nucleotide sequence ID" value="NZ_CAWMZI010000001.1"/>
</dbReference>
<sequence>MVNNRGLENDSWFYMARGHAFAIQAMKDRMVEIAASRIDRGKLTYGPSRAELERALREGRAVREKPLEGRAIREAMIQIAANIATLRLFSSLTRQGSDAELAAKIAEAEAVLSRGGIIPLQEQPMDAKPFARVVISPPITTAGWTTLSAASPASPRPNVPNCGANSTRLRPTSRASSAMIAARR</sequence>
<organism evidence="2 3">
    <name type="scientific">Paracoccus yeei</name>
    <dbReference type="NCBI Taxonomy" id="147645"/>
    <lineage>
        <taxon>Bacteria</taxon>
        <taxon>Pseudomonadati</taxon>
        <taxon>Pseudomonadota</taxon>
        <taxon>Alphaproteobacteria</taxon>
        <taxon>Rhodobacterales</taxon>
        <taxon>Paracoccaceae</taxon>
        <taxon>Paracoccus</taxon>
    </lineage>
</organism>
<gene>
    <name evidence="2" type="ORF">A6J80_14005</name>
</gene>
<reference evidence="2" key="1">
    <citation type="submission" date="2017-12" db="EMBL/GenBank/DDBJ databases">
        <title>FDA dAtabase for Regulatory Grade micrObial Sequences (FDA-ARGOS): Supporting development and validation of Infectious Disease Dx tests.</title>
        <authorList>
            <person name="Campos J."/>
            <person name="Goldberg B."/>
            <person name="Tallon L."/>
            <person name="Sadzewicz L."/>
            <person name="Sengamalay N."/>
            <person name="Ott S."/>
            <person name="Godinez A."/>
            <person name="Nagaraj S."/>
            <person name="Vyas G."/>
            <person name="Aluvathingal J."/>
            <person name="Nadendla S."/>
            <person name="Geyer C."/>
            <person name="Nandy P."/>
            <person name="Hobson J."/>
            <person name="Sichtig H."/>
        </authorList>
    </citation>
    <scope>NUCLEOTIDE SEQUENCE</scope>
    <source>
        <strain evidence="2">FDAARGOS_252</strain>
    </source>
</reference>
<evidence type="ECO:0000313" key="3">
    <source>
        <dbReference type="Proteomes" id="UP000191257"/>
    </source>
</evidence>
<proteinExistence type="predicted"/>
<dbReference type="Proteomes" id="UP000191257">
    <property type="component" value="Chromosome"/>
</dbReference>
<feature type="region of interest" description="Disordered" evidence="1">
    <location>
        <begin position="148"/>
        <end position="184"/>
    </location>
</feature>
<keyword evidence="3" id="KW-1185">Reference proteome</keyword>
<accession>A0A1V0GTZ2</accession>
<dbReference type="KEGG" id="pye:A6J80_14005"/>
<dbReference type="STRING" id="147645.A6J80_14005"/>
<feature type="compositionally biased region" description="Low complexity" evidence="1">
    <location>
        <begin position="173"/>
        <end position="184"/>
    </location>
</feature>
<evidence type="ECO:0000313" key="2">
    <source>
        <dbReference type="EMBL" id="ARC37335.1"/>
    </source>
</evidence>
<protein>
    <submittedName>
        <fullName evidence="2">Uncharacterized protein</fullName>
    </submittedName>
</protein>
<name>A0A1V0GTZ2_9RHOB</name>
<dbReference type="AlphaFoldDB" id="A0A1V0GTZ2"/>